<evidence type="ECO:0000256" key="1">
    <source>
        <dbReference type="ARBA" id="ARBA00007261"/>
    </source>
</evidence>
<dbReference type="InterPro" id="IPR050361">
    <property type="entry name" value="MPP/UQCRC_Complex"/>
</dbReference>
<feature type="domain" description="Peptidase M16 N-terminal" evidence="2">
    <location>
        <begin position="12"/>
        <end position="138"/>
    </location>
</feature>
<proteinExistence type="inferred from homology"/>
<dbReference type="Pfam" id="PF00675">
    <property type="entry name" value="Peptidase_M16"/>
    <property type="match status" value="1"/>
</dbReference>
<evidence type="ECO:0000313" key="4">
    <source>
        <dbReference type="EMBL" id="EKE30032.1"/>
    </source>
</evidence>
<dbReference type="GO" id="GO:0046872">
    <property type="term" value="F:metal ion binding"/>
    <property type="evidence" value="ECO:0007669"/>
    <property type="project" value="InterPro"/>
</dbReference>
<reference evidence="4" key="1">
    <citation type="journal article" date="2012" name="Science">
        <title>Fermentation, hydrogen, and sulfur metabolism in multiple uncultivated bacterial phyla.</title>
        <authorList>
            <person name="Wrighton K.C."/>
            <person name="Thomas B.C."/>
            <person name="Sharon I."/>
            <person name="Miller C.S."/>
            <person name="Castelle C.J."/>
            <person name="VerBerkmoes N.C."/>
            <person name="Wilkins M.J."/>
            <person name="Hettich R.L."/>
            <person name="Lipton M.S."/>
            <person name="Williams K.H."/>
            <person name="Long P.E."/>
            <person name="Banfield J.F."/>
        </authorList>
    </citation>
    <scope>NUCLEOTIDE SEQUENCE [LARGE SCALE GENOMIC DNA]</scope>
</reference>
<dbReference type="InterPro" id="IPR011765">
    <property type="entry name" value="Pept_M16_N"/>
</dbReference>
<dbReference type="Pfam" id="PF05193">
    <property type="entry name" value="Peptidase_M16_C"/>
    <property type="match status" value="1"/>
</dbReference>
<organism evidence="4">
    <name type="scientific">uncultured bacterium</name>
    <name type="common">gcode 4</name>
    <dbReference type="NCBI Taxonomy" id="1234023"/>
    <lineage>
        <taxon>Bacteria</taxon>
        <taxon>environmental samples</taxon>
    </lineage>
</organism>
<dbReference type="Gene3D" id="3.30.830.10">
    <property type="entry name" value="Metalloenzyme, LuxS/M16 peptidase-like"/>
    <property type="match status" value="2"/>
</dbReference>
<feature type="domain" description="Peptidase M16 C-terminal" evidence="3">
    <location>
        <begin position="166"/>
        <end position="340"/>
    </location>
</feature>
<accession>K2G6S4</accession>
<gene>
    <name evidence="4" type="ORF">ACD_2C00054G0001</name>
</gene>
<name>K2G6S4_9BACT</name>
<evidence type="ECO:0000259" key="3">
    <source>
        <dbReference type="Pfam" id="PF05193"/>
    </source>
</evidence>
<dbReference type="SUPFAM" id="SSF63411">
    <property type="entry name" value="LuxS/MPP-like metallohydrolase"/>
    <property type="match status" value="2"/>
</dbReference>
<dbReference type="InterPro" id="IPR011249">
    <property type="entry name" value="Metalloenz_LuxS/M16"/>
</dbReference>
<comment type="similarity">
    <text evidence="1">Belongs to the peptidase M16 family.</text>
</comment>
<dbReference type="EMBL" id="AMFJ01000054">
    <property type="protein sequence ID" value="EKE30032.1"/>
    <property type="molecule type" value="Genomic_DNA"/>
</dbReference>
<dbReference type="InterPro" id="IPR007863">
    <property type="entry name" value="Peptidase_M16_C"/>
</dbReference>
<dbReference type="PANTHER" id="PTHR11851:SF49">
    <property type="entry name" value="MITOCHONDRIAL-PROCESSING PEPTIDASE SUBUNIT ALPHA"/>
    <property type="match status" value="1"/>
</dbReference>
<sequence length="437" mass="48623">MKRKTLENGLRIVVVELPHLHSVEIGIHFGTGSIDDPADKKGIAHAVEHLLFRGTSLCPDAEILDAAFEVIGGGANAGTDEETTCYYSRVHPKHTDRGMALISSMILSHLMKDWEIEKKSIIQEIRDGLNNKQENICPIEVVNTLLWPGTDLSIPVIGDIRSVRGIKLKDAKAFIADNYTPDNAVLCVAGKVKAEDIFASAEKYFSARKGKRAPKIQIPDLPVQTGAKLSFVRNPDSQFSVCIGFRGFSRHHDLSPVASLLKFSFCQSSGRLFSQVRGRKGLVYHIDADTSVFPSTGAFYVNFETEPNNLSDALSESVKILWALAEKPMDEEELARHKESFIYELEYSQDSSQQIQMRYGSGEILGHMRTIEDDKVVISGITAEMVQMTAKLLFHPQNLHIAIIGPVQKKTKTEIEGLIANFNWGLKEEMRNRTRSG</sequence>
<comment type="caution">
    <text evidence="4">The sequence shown here is derived from an EMBL/GenBank/DDBJ whole genome shotgun (WGS) entry which is preliminary data.</text>
</comment>
<dbReference type="AlphaFoldDB" id="K2G6S4"/>
<evidence type="ECO:0000259" key="2">
    <source>
        <dbReference type="Pfam" id="PF00675"/>
    </source>
</evidence>
<dbReference type="PANTHER" id="PTHR11851">
    <property type="entry name" value="METALLOPROTEASE"/>
    <property type="match status" value="1"/>
</dbReference>
<feature type="non-terminal residue" evidence="4">
    <location>
        <position position="437"/>
    </location>
</feature>
<protein>
    <submittedName>
        <fullName evidence="4">Peptidase M16 protein</fullName>
    </submittedName>
</protein>